<feature type="compositionally biased region" description="Basic and acidic residues" evidence="1">
    <location>
        <begin position="341"/>
        <end position="351"/>
    </location>
</feature>
<dbReference type="CDD" id="cd00303">
    <property type="entry name" value="retropepsin_like"/>
    <property type="match status" value="1"/>
</dbReference>
<evidence type="ECO:0000256" key="1">
    <source>
        <dbReference type="SAM" id="MobiDB-lite"/>
    </source>
</evidence>
<dbReference type="Gene3D" id="2.40.70.10">
    <property type="entry name" value="Acid Proteases"/>
    <property type="match status" value="1"/>
</dbReference>
<dbReference type="OrthoDB" id="6091153at2759"/>
<organism evidence="2 3">
    <name type="scientific">Paramuricea clavata</name>
    <name type="common">Red gorgonian</name>
    <name type="synonym">Violescent sea-whip</name>
    <dbReference type="NCBI Taxonomy" id="317549"/>
    <lineage>
        <taxon>Eukaryota</taxon>
        <taxon>Metazoa</taxon>
        <taxon>Cnidaria</taxon>
        <taxon>Anthozoa</taxon>
        <taxon>Octocorallia</taxon>
        <taxon>Malacalcyonacea</taxon>
        <taxon>Plexauridae</taxon>
        <taxon>Paramuricea</taxon>
    </lineage>
</organism>
<dbReference type="SUPFAM" id="SSF50630">
    <property type="entry name" value="Acid proteases"/>
    <property type="match status" value="1"/>
</dbReference>
<reference evidence="2" key="1">
    <citation type="submission" date="2020-04" db="EMBL/GenBank/DDBJ databases">
        <authorList>
            <person name="Alioto T."/>
            <person name="Alioto T."/>
            <person name="Gomez Garrido J."/>
        </authorList>
    </citation>
    <scope>NUCLEOTIDE SEQUENCE</scope>
    <source>
        <strain evidence="2">A484AB</strain>
    </source>
</reference>
<evidence type="ECO:0000313" key="2">
    <source>
        <dbReference type="EMBL" id="CAB4032413.1"/>
    </source>
</evidence>
<comment type="caution">
    <text evidence="2">The sequence shown here is derived from an EMBL/GenBank/DDBJ whole genome shotgun (WGS) entry which is preliminary data.</text>
</comment>
<proteinExistence type="predicted"/>
<evidence type="ECO:0000313" key="3">
    <source>
        <dbReference type="Proteomes" id="UP001152795"/>
    </source>
</evidence>
<feature type="compositionally biased region" description="Pro residues" evidence="1">
    <location>
        <begin position="323"/>
        <end position="337"/>
    </location>
</feature>
<keyword evidence="3" id="KW-1185">Reference proteome</keyword>
<accession>A0A6S7KX61</accession>
<dbReference type="Proteomes" id="UP001152795">
    <property type="component" value="Unassembled WGS sequence"/>
</dbReference>
<name>A0A6S7KX61_PARCT</name>
<gene>
    <name evidence="2" type="ORF">PACLA_8A026011</name>
</gene>
<feature type="region of interest" description="Disordered" evidence="1">
    <location>
        <begin position="318"/>
        <end position="351"/>
    </location>
</feature>
<dbReference type="EMBL" id="CACRXK020018384">
    <property type="protein sequence ID" value="CAB4032413.1"/>
    <property type="molecule type" value="Genomic_DNA"/>
</dbReference>
<dbReference type="Pfam" id="PF13975">
    <property type="entry name" value="gag-asp_proteas"/>
    <property type="match status" value="1"/>
</dbReference>
<sequence>MAASLYRDDREAMIFEVFEKSKCLEMFNENVVENLPDKFNDVSDMLINIEEKGQHDFDSPPCPVETSVNIHPDLVDIDFSLPAGKSLSVLCEENNSSGLPKINCDTLTTNVNPVSQMCKDSFEVTASPCVNVPQQVKFSAREQFLLPHTIDVPVCNDLVDLSYEVNKETSKEASVVVLNSDLEGLSYPVPKTSVHAVNSISFEFRNNCPFLQGQVSGIPTSILCDTGASVTTISEKLFNKFPNCKKMPSSKTFQQTIRTVSGENMPINGVALVPFQIGEYNYTFYAYIIENLTYDAILGSDFLGHYQGVIDFDNQSFELLPPSENPPPTDTPPPCPIPRLVKSEGYDPEHNSWVDETDIIHLEQNNN</sequence>
<dbReference type="InterPro" id="IPR021109">
    <property type="entry name" value="Peptidase_aspartic_dom_sf"/>
</dbReference>
<protein>
    <submittedName>
        <fullName evidence="2">Uncharacterized protein</fullName>
    </submittedName>
</protein>
<dbReference type="AlphaFoldDB" id="A0A6S7KX61"/>